<dbReference type="SUPFAM" id="SSF51735">
    <property type="entry name" value="NAD(P)-binding Rossmann-fold domains"/>
    <property type="match status" value="1"/>
</dbReference>
<dbReference type="AlphaFoldDB" id="A0A411YCL2"/>
<evidence type="ECO:0000313" key="3">
    <source>
        <dbReference type="EMBL" id="QBI18902.1"/>
    </source>
</evidence>
<keyword evidence="4" id="KW-1185">Reference proteome</keyword>
<accession>A0A411YCL2</accession>
<dbReference type="Pfam" id="PF01370">
    <property type="entry name" value="Epimerase"/>
    <property type="match status" value="1"/>
</dbReference>
<dbReference type="InterPro" id="IPR036291">
    <property type="entry name" value="NAD(P)-bd_dom_sf"/>
</dbReference>
<protein>
    <submittedName>
        <fullName evidence="3">NAD-dependent epimerase/dehydratase family protein</fullName>
    </submittedName>
</protein>
<proteinExistence type="predicted"/>
<reference evidence="3 4" key="1">
    <citation type="submission" date="2019-01" db="EMBL/GenBank/DDBJ databases">
        <title>Egibacter rhizosphaerae EGI 80759T.</title>
        <authorList>
            <person name="Chen D.-D."/>
            <person name="Tian Y."/>
            <person name="Jiao J.-Y."/>
            <person name="Zhang X.-T."/>
            <person name="Zhang Y.-G."/>
            <person name="Zhang Y."/>
            <person name="Xiao M."/>
            <person name="Shu W.-S."/>
            <person name="Li W.-J."/>
        </authorList>
    </citation>
    <scope>NUCLEOTIDE SEQUENCE [LARGE SCALE GENOMIC DNA]</scope>
    <source>
        <strain evidence="3 4">EGI 80759</strain>
    </source>
</reference>
<keyword evidence="1" id="KW-0472">Membrane</keyword>
<dbReference type="PANTHER" id="PTHR43245">
    <property type="entry name" value="BIFUNCTIONAL POLYMYXIN RESISTANCE PROTEIN ARNA"/>
    <property type="match status" value="1"/>
</dbReference>
<dbReference type="Proteomes" id="UP000291469">
    <property type="component" value="Chromosome"/>
</dbReference>
<keyword evidence="1" id="KW-0812">Transmembrane</keyword>
<sequence>MTVVAVTPVRGPLGSALLTRLGADPEVSRIVAVDLVEPPVPPGKLELRVADVRDPVLRHAFEGVDVVVHLGALSPAGPTTGDRPDDDADGRFARVVHGTRNVLEAAAAVGARGVVHVAPAAIYGAHPDNPVPLPEEARLRAPPDAPAAYRALLAEELVRAFDVRHPDVSIASLRLASLLGPGVDNAATALIEAPRVPLVRGHEPVVQVLDVRDAAAAIHHAVGGHLTGTVNVACDGWVPAAEAAHLVGRRLLRLPETPVTTALAGLRRIGATDLSEGQLAYLMHPWVLGTSRLRHSGWRAERSNREVLRAAGDAHRGYARLGSLRARRRLVYGGLGTVTGVSAVIGWQLARSRRRSR</sequence>
<dbReference type="RefSeq" id="WP_131153899.1">
    <property type="nucleotide sequence ID" value="NZ_CP036402.1"/>
</dbReference>
<dbReference type="KEGG" id="erz:ER308_04640"/>
<gene>
    <name evidence="3" type="ORF">ER308_04640</name>
</gene>
<name>A0A411YCL2_9ACTN</name>
<dbReference type="InterPro" id="IPR001509">
    <property type="entry name" value="Epimerase_deHydtase"/>
</dbReference>
<dbReference type="Gene3D" id="3.40.50.720">
    <property type="entry name" value="NAD(P)-binding Rossmann-like Domain"/>
    <property type="match status" value="1"/>
</dbReference>
<evidence type="ECO:0000313" key="4">
    <source>
        <dbReference type="Proteomes" id="UP000291469"/>
    </source>
</evidence>
<evidence type="ECO:0000259" key="2">
    <source>
        <dbReference type="Pfam" id="PF01370"/>
    </source>
</evidence>
<dbReference type="InterPro" id="IPR050177">
    <property type="entry name" value="Lipid_A_modif_metabolic_enz"/>
</dbReference>
<dbReference type="EMBL" id="CP036402">
    <property type="protein sequence ID" value="QBI18902.1"/>
    <property type="molecule type" value="Genomic_DNA"/>
</dbReference>
<evidence type="ECO:0000256" key="1">
    <source>
        <dbReference type="SAM" id="Phobius"/>
    </source>
</evidence>
<dbReference type="PANTHER" id="PTHR43245:SF52">
    <property type="entry name" value="NAD-DEPENDENT EPIMERASE_DEHYDRATASE"/>
    <property type="match status" value="1"/>
</dbReference>
<keyword evidence="1" id="KW-1133">Transmembrane helix</keyword>
<feature type="transmembrane region" description="Helical" evidence="1">
    <location>
        <begin position="330"/>
        <end position="350"/>
    </location>
</feature>
<feature type="domain" description="NAD-dependent epimerase/dehydratase" evidence="2">
    <location>
        <begin position="6"/>
        <end position="223"/>
    </location>
</feature>
<organism evidence="3 4">
    <name type="scientific">Egibacter rhizosphaerae</name>
    <dbReference type="NCBI Taxonomy" id="1670831"/>
    <lineage>
        <taxon>Bacteria</taxon>
        <taxon>Bacillati</taxon>
        <taxon>Actinomycetota</taxon>
        <taxon>Nitriliruptoria</taxon>
        <taxon>Egibacterales</taxon>
        <taxon>Egibacteraceae</taxon>
        <taxon>Egibacter</taxon>
    </lineage>
</organism>
<dbReference type="OrthoDB" id="9795501at2"/>